<dbReference type="InterPro" id="IPR015946">
    <property type="entry name" value="KH_dom-like_a/b"/>
</dbReference>
<dbReference type="GeneID" id="19178172"/>
<dbReference type="PANTHER" id="PTHR35368:SF1">
    <property type="entry name" value="HYDROPEROXIDE REDUCTASE"/>
    <property type="match status" value="1"/>
</dbReference>
<evidence type="ECO:0000313" key="2">
    <source>
        <dbReference type="EMBL" id="EXJ63133.1"/>
    </source>
</evidence>
<dbReference type="PANTHER" id="PTHR35368">
    <property type="entry name" value="HYDROPEROXIDE REDUCTASE"/>
    <property type="match status" value="1"/>
</dbReference>
<name>W9W597_9EURO</name>
<dbReference type="AlphaFoldDB" id="W9W597"/>
<dbReference type="Gene3D" id="3.30.300.20">
    <property type="match status" value="1"/>
</dbReference>
<accession>W9W597</accession>
<gene>
    <name evidence="2" type="ORF">A1O7_03578</name>
</gene>
<dbReference type="InterPro" id="IPR052924">
    <property type="entry name" value="OsmC/Ohr_hydroprdx_reductase"/>
</dbReference>
<dbReference type="HOGENOM" id="CLU_100936_0_0_1"/>
<proteinExistence type="predicted"/>
<protein>
    <recommendedName>
        <fullName evidence="4">OsmC-like protein</fullName>
    </recommendedName>
</protein>
<evidence type="ECO:0008006" key="4">
    <source>
        <dbReference type="Google" id="ProtNLM"/>
    </source>
</evidence>
<evidence type="ECO:0000313" key="3">
    <source>
        <dbReference type="Proteomes" id="UP000019473"/>
    </source>
</evidence>
<comment type="caution">
    <text evidence="2">The sequence shown here is derived from an EMBL/GenBank/DDBJ whole genome shotgun (WGS) entry which is preliminary data.</text>
</comment>
<dbReference type="SUPFAM" id="SSF82784">
    <property type="entry name" value="OsmC-like"/>
    <property type="match status" value="1"/>
</dbReference>
<dbReference type="VEuPathDB" id="FungiDB:A1O7_03578"/>
<dbReference type="InterPro" id="IPR003718">
    <property type="entry name" value="OsmC/Ohr_fam"/>
</dbReference>
<keyword evidence="3" id="KW-1185">Reference proteome</keyword>
<reference evidence="2 3" key="1">
    <citation type="submission" date="2013-03" db="EMBL/GenBank/DDBJ databases">
        <title>The Genome Sequence of Cladophialophora yegresii CBS 114405.</title>
        <authorList>
            <consortium name="The Broad Institute Genomics Platform"/>
            <person name="Cuomo C."/>
            <person name="de Hoog S."/>
            <person name="Gorbushina A."/>
            <person name="Walker B."/>
            <person name="Young S.K."/>
            <person name="Zeng Q."/>
            <person name="Gargeya S."/>
            <person name="Fitzgerald M."/>
            <person name="Haas B."/>
            <person name="Abouelleil A."/>
            <person name="Allen A.W."/>
            <person name="Alvarado L."/>
            <person name="Arachchi H.M."/>
            <person name="Berlin A.M."/>
            <person name="Chapman S.B."/>
            <person name="Gainer-Dewar J."/>
            <person name="Goldberg J."/>
            <person name="Griggs A."/>
            <person name="Gujja S."/>
            <person name="Hansen M."/>
            <person name="Howarth C."/>
            <person name="Imamovic A."/>
            <person name="Ireland A."/>
            <person name="Larimer J."/>
            <person name="McCowan C."/>
            <person name="Murphy C."/>
            <person name="Pearson M."/>
            <person name="Poon T.W."/>
            <person name="Priest M."/>
            <person name="Roberts A."/>
            <person name="Saif S."/>
            <person name="Shea T."/>
            <person name="Sisk P."/>
            <person name="Sykes S."/>
            <person name="Wortman J."/>
            <person name="Nusbaum C."/>
            <person name="Birren B."/>
        </authorList>
    </citation>
    <scope>NUCLEOTIDE SEQUENCE [LARGE SCALE GENOMIC DNA]</scope>
    <source>
        <strain evidence="2 3">CBS 114405</strain>
    </source>
</reference>
<feature type="compositionally biased region" description="Polar residues" evidence="1">
    <location>
        <begin position="27"/>
        <end position="43"/>
    </location>
</feature>
<feature type="region of interest" description="Disordered" evidence="1">
    <location>
        <begin position="200"/>
        <end position="229"/>
    </location>
</feature>
<dbReference type="Proteomes" id="UP000019473">
    <property type="component" value="Unassembled WGS sequence"/>
</dbReference>
<dbReference type="OrthoDB" id="4139202at2759"/>
<dbReference type="RefSeq" id="XP_007755787.1">
    <property type="nucleotide sequence ID" value="XM_007757597.1"/>
</dbReference>
<dbReference type="Pfam" id="PF02566">
    <property type="entry name" value="OsmC"/>
    <property type="match status" value="1"/>
</dbReference>
<dbReference type="EMBL" id="AMGW01000002">
    <property type="protein sequence ID" value="EXJ63133.1"/>
    <property type="molecule type" value="Genomic_DNA"/>
</dbReference>
<organism evidence="2 3">
    <name type="scientific">Cladophialophora yegresii CBS 114405</name>
    <dbReference type="NCBI Taxonomy" id="1182544"/>
    <lineage>
        <taxon>Eukaryota</taxon>
        <taxon>Fungi</taxon>
        <taxon>Dikarya</taxon>
        <taxon>Ascomycota</taxon>
        <taxon>Pezizomycotina</taxon>
        <taxon>Eurotiomycetes</taxon>
        <taxon>Chaetothyriomycetidae</taxon>
        <taxon>Chaetothyriales</taxon>
        <taxon>Herpotrichiellaceae</taxon>
        <taxon>Cladophialophora</taxon>
    </lineage>
</organism>
<sequence length="229" mass="23679">MSADAASRAAETLRSKQKPLKDKYRSDPSSALVTLSSSGTLDPTSTSLTCSLSSSAAARKVAGLHQAAGGDGFDASGELCSGDMLLESLVACFGVTVRAVATSMGIPINNGTIMTHGDLDFRGTMGIKDPDGNAVPVGFTKIRLIVRLDVDEQHKPQVDKLIELSERYCVVLQTIKAGVPVETQLGHVGGVIPDARSEADAVNGADGADGGKGKGMSDIPPNEDVLKLN</sequence>
<feature type="region of interest" description="Disordered" evidence="1">
    <location>
        <begin position="1"/>
        <end position="44"/>
    </location>
</feature>
<feature type="compositionally biased region" description="Basic and acidic residues" evidence="1">
    <location>
        <begin position="11"/>
        <end position="26"/>
    </location>
</feature>
<dbReference type="eggNOG" id="ENOG502SIRU">
    <property type="taxonomic scope" value="Eukaryota"/>
</dbReference>
<evidence type="ECO:0000256" key="1">
    <source>
        <dbReference type="SAM" id="MobiDB-lite"/>
    </source>
</evidence>
<dbReference type="InterPro" id="IPR036102">
    <property type="entry name" value="OsmC/Ohrsf"/>
</dbReference>